<evidence type="ECO:0000313" key="2">
    <source>
        <dbReference type="WBParaSite" id="Hba_08221"/>
    </source>
</evidence>
<dbReference type="GO" id="GO:0008278">
    <property type="term" value="C:cohesin complex"/>
    <property type="evidence" value="ECO:0007669"/>
    <property type="project" value="InterPro"/>
</dbReference>
<dbReference type="InterPro" id="IPR049589">
    <property type="entry name" value="NXP1_M-like"/>
</dbReference>
<dbReference type="PANTHER" id="PTHR12585:SF69">
    <property type="entry name" value="FI11703P"/>
    <property type="match status" value="1"/>
</dbReference>
<dbReference type="InterPro" id="IPR039781">
    <property type="entry name" value="Rad21/Rec8-like"/>
</dbReference>
<accession>A0A1I7WSR4</accession>
<name>A0A1I7WSR4_HETBA</name>
<dbReference type="GO" id="GO:0007062">
    <property type="term" value="P:sister chromatid cohesion"/>
    <property type="evidence" value="ECO:0007669"/>
    <property type="project" value="InterPro"/>
</dbReference>
<dbReference type="Proteomes" id="UP000095283">
    <property type="component" value="Unplaced"/>
</dbReference>
<sequence length="306" mass="34276">MDDFGESAMGMTAFGLEEDFGEVSAIEVQRRSDSIFGITVGISRALKRQGKPVLLCGLFFYFCDLYIYNFNFSLCICIFLYSSDLREPTPMLDGAKAPGVNIFQDDDFGGIDMGGIDDDMDGGMFHDNMSVIMPMDAPGADILTDDLQLGAAANNLLGVSNETQESFALEPLEVGALDRQQERRRRKRRLIIDEQKNIGGDEMKSNMADFTDTLQSLDLAPPTRKLMRMKESGIVEKLFHLPGCGFMKAKPLVRLYQSHLVLRARVTDDVLRADDIRKELDMSETIDEDIPFAPVGFYFIFIVLIK</sequence>
<keyword evidence="1" id="KW-1185">Reference proteome</keyword>
<dbReference type="GO" id="GO:1990414">
    <property type="term" value="P:replication-born double-strand break repair via sister chromatid exchange"/>
    <property type="evidence" value="ECO:0007669"/>
    <property type="project" value="TreeGrafter"/>
</dbReference>
<dbReference type="AlphaFoldDB" id="A0A1I7WSR4"/>
<protein>
    <submittedName>
        <fullName evidence="2">Rad21_Rec8 domain-containing protein</fullName>
    </submittedName>
</protein>
<reference evidence="2" key="1">
    <citation type="submission" date="2016-11" db="UniProtKB">
        <authorList>
            <consortium name="WormBaseParasite"/>
        </authorList>
    </citation>
    <scope>IDENTIFICATION</scope>
</reference>
<dbReference type="PANTHER" id="PTHR12585">
    <property type="entry name" value="SCC1 / RAD21 FAMILY MEMBER"/>
    <property type="match status" value="1"/>
</dbReference>
<organism evidence="1 2">
    <name type="scientific">Heterorhabditis bacteriophora</name>
    <name type="common">Entomopathogenic nematode worm</name>
    <dbReference type="NCBI Taxonomy" id="37862"/>
    <lineage>
        <taxon>Eukaryota</taxon>
        <taxon>Metazoa</taxon>
        <taxon>Ecdysozoa</taxon>
        <taxon>Nematoda</taxon>
        <taxon>Chromadorea</taxon>
        <taxon>Rhabditida</taxon>
        <taxon>Rhabditina</taxon>
        <taxon>Rhabditomorpha</taxon>
        <taxon>Strongyloidea</taxon>
        <taxon>Heterorhabditidae</taxon>
        <taxon>Heterorhabditis</taxon>
    </lineage>
</organism>
<dbReference type="WBParaSite" id="Hba_08221">
    <property type="protein sequence ID" value="Hba_08221"/>
    <property type="gene ID" value="Hba_08221"/>
</dbReference>
<dbReference type="GO" id="GO:0003682">
    <property type="term" value="F:chromatin binding"/>
    <property type="evidence" value="ECO:0007669"/>
    <property type="project" value="TreeGrafter"/>
</dbReference>
<proteinExistence type="predicted"/>
<dbReference type="CDD" id="cd21792">
    <property type="entry name" value="Rad21_Rec8_M_NXP1-like"/>
    <property type="match status" value="1"/>
</dbReference>
<evidence type="ECO:0000313" key="1">
    <source>
        <dbReference type="Proteomes" id="UP000095283"/>
    </source>
</evidence>